<keyword evidence="3" id="KW-1185">Reference proteome</keyword>
<feature type="domain" description="SGNH hydrolase-type esterase" evidence="1">
    <location>
        <begin position="10"/>
        <end position="227"/>
    </location>
</feature>
<dbReference type="AlphaFoldDB" id="E1ZHH8"/>
<organism evidence="3">
    <name type="scientific">Chlorella variabilis</name>
    <name type="common">Green alga</name>
    <dbReference type="NCBI Taxonomy" id="554065"/>
    <lineage>
        <taxon>Eukaryota</taxon>
        <taxon>Viridiplantae</taxon>
        <taxon>Chlorophyta</taxon>
        <taxon>core chlorophytes</taxon>
        <taxon>Trebouxiophyceae</taxon>
        <taxon>Chlorellales</taxon>
        <taxon>Chlorellaceae</taxon>
        <taxon>Chlorella clade</taxon>
        <taxon>Chlorella</taxon>
    </lineage>
</organism>
<dbReference type="OrthoDB" id="505607at2759"/>
<dbReference type="Pfam" id="PF13472">
    <property type="entry name" value="Lipase_GDSL_2"/>
    <property type="match status" value="1"/>
</dbReference>
<dbReference type="KEGG" id="cvr:CHLNCDRAFT_135094"/>
<dbReference type="SUPFAM" id="SSF52266">
    <property type="entry name" value="SGNH hydrolase"/>
    <property type="match status" value="1"/>
</dbReference>
<sequence>MRLHGFGILFYGDSIIESLRGTDRCKPCDKEQRRSSCAGVAQLFQRLFGRYRPGVMGMGMDETGHLLWRLQHGEIPARKKARPGGGRWRPRVVVLLIGTNDLTNSGWSATVQSAKEKALAKQEPGIVARILDAVGLMRRKMPGTRVVLLGILPRGTGTGRGLLNAENDFSWPSHYTKSIARINAKLKAFAKRSKGKVVFLDCGRLFIRGRSIDAGLMADAIHPTAAGWGKLAACMLPTIRRLA</sequence>
<dbReference type="InParanoid" id="E1ZHH8"/>
<evidence type="ECO:0000313" key="3">
    <source>
        <dbReference type="Proteomes" id="UP000008141"/>
    </source>
</evidence>
<evidence type="ECO:0000313" key="2">
    <source>
        <dbReference type="EMBL" id="EFN54606.1"/>
    </source>
</evidence>
<protein>
    <recommendedName>
        <fullName evidence="1">SGNH hydrolase-type esterase domain-containing protein</fullName>
    </recommendedName>
</protein>
<gene>
    <name evidence="2" type="ORF">CHLNCDRAFT_135094</name>
</gene>
<dbReference type="eggNOG" id="ENOG502SCRA">
    <property type="taxonomic scope" value="Eukaryota"/>
</dbReference>
<dbReference type="InterPro" id="IPR013830">
    <property type="entry name" value="SGNH_hydro"/>
</dbReference>
<accession>E1ZHH8</accession>
<evidence type="ECO:0000259" key="1">
    <source>
        <dbReference type="Pfam" id="PF13472"/>
    </source>
</evidence>
<dbReference type="STRING" id="554065.E1ZHH8"/>
<name>E1ZHH8_CHLVA</name>
<dbReference type="GeneID" id="17354005"/>
<dbReference type="OMA" id="GMDETGH"/>
<dbReference type="RefSeq" id="XP_005846708.1">
    <property type="nucleotide sequence ID" value="XM_005846646.1"/>
</dbReference>
<dbReference type="Proteomes" id="UP000008141">
    <property type="component" value="Unassembled WGS sequence"/>
</dbReference>
<dbReference type="InterPro" id="IPR036514">
    <property type="entry name" value="SGNH_hydro_sf"/>
</dbReference>
<dbReference type="EMBL" id="GL433847">
    <property type="protein sequence ID" value="EFN54606.1"/>
    <property type="molecule type" value="Genomic_DNA"/>
</dbReference>
<proteinExistence type="predicted"/>
<dbReference type="Gene3D" id="3.40.50.1110">
    <property type="entry name" value="SGNH hydrolase"/>
    <property type="match status" value="1"/>
</dbReference>
<reference evidence="2 3" key="1">
    <citation type="journal article" date="2010" name="Plant Cell">
        <title>The Chlorella variabilis NC64A genome reveals adaptation to photosymbiosis, coevolution with viruses, and cryptic sex.</title>
        <authorList>
            <person name="Blanc G."/>
            <person name="Duncan G."/>
            <person name="Agarkova I."/>
            <person name="Borodovsky M."/>
            <person name="Gurnon J."/>
            <person name="Kuo A."/>
            <person name="Lindquist E."/>
            <person name="Lucas S."/>
            <person name="Pangilinan J."/>
            <person name="Polle J."/>
            <person name="Salamov A."/>
            <person name="Terry A."/>
            <person name="Yamada T."/>
            <person name="Dunigan D.D."/>
            <person name="Grigoriev I.V."/>
            <person name="Claverie J.M."/>
            <person name="Van Etten J.L."/>
        </authorList>
    </citation>
    <scope>NUCLEOTIDE SEQUENCE [LARGE SCALE GENOMIC DNA]</scope>
    <source>
        <strain evidence="2 3">NC64A</strain>
    </source>
</reference>